<evidence type="ECO:0000256" key="3">
    <source>
        <dbReference type="ARBA" id="ARBA00022679"/>
    </source>
</evidence>
<comment type="pathway">
    <text evidence="1 7">Cell wall biogenesis; peptidoglycan biosynthesis.</text>
</comment>
<sequence>MFSRRPSLKTLVIVAFGLGIAMPVDPVLAQRADVRLISERGGLPGVFSRIFRGGNDRRIIRRAPERRVIRRAPERRVIRRSTQRAAPRRAAAPIKKVAPPTFKNFNAPAMTSVDFAALRVIRPERPNLVASGLFLGLLPRLESYELKTEPEVGEALTAFYASRPQSLWLDGLTPNRNARAALALLASAEDDGLRAADYALGIPVPGGEPVIAQSLAIPITASGDRKPQMPKLTPSPETTGAIDSERSRDSARDLAVRFEMALSARLLRYGRDIAIGRLDANALSGFHDLPRQSFDGVALLNAVADGETPATAARRLAPKDPAYARLLTELADLRSQSSQLPRIEGRVLWKVGANDPRFADFLTIVEATAPSTLLDEYRDVLIAHRGETYTPELVSLVKALQENAGLKADGVIGPRTISGLVPVSPAEKIEKIELALERLRWLPRELGERRVFINQPEYVARYYENGVEDTQMAVVVGTKTNQTNFFYDEIETVVFRPYWGLPRSIIVNEYLAKLRADPGYFDRRGYEVVKGGRQVSSSAVNWWASPSKLNIGVRQKPGPKNALGELKILFPNRHNIYMHDTPTKHLFARSTRAYSHGCVRLSDPRLMAAKILGTDTSNIVSRLGSATNGERQAVSGNIPVYLGYFTAWPDREGRVNVFDDVYGRDAHLLKSLDKVSGSRTI</sequence>
<dbReference type="RefSeq" id="WP_094077119.1">
    <property type="nucleotide sequence ID" value="NZ_NBYO01000002.1"/>
</dbReference>
<protein>
    <recommendedName>
        <fullName evidence="9">L,D-TPase catalytic domain-containing protein</fullName>
    </recommendedName>
</protein>
<comment type="similarity">
    <text evidence="2">Belongs to the YkuD family.</text>
</comment>
<evidence type="ECO:0000256" key="6">
    <source>
        <dbReference type="ARBA" id="ARBA00023316"/>
    </source>
</evidence>
<dbReference type="Gene3D" id="2.40.440.10">
    <property type="entry name" value="L,D-transpeptidase catalytic domain-like"/>
    <property type="match status" value="1"/>
</dbReference>
<feature type="active site" description="Nucleophile" evidence="7">
    <location>
        <position position="598"/>
    </location>
</feature>
<dbReference type="GO" id="GO:0004180">
    <property type="term" value="F:carboxypeptidase activity"/>
    <property type="evidence" value="ECO:0007669"/>
    <property type="project" value="UniProtKB-ARBA"/>
</dbReference>
<dbReference type="Pfam" id="PF20142">
    <property type="entry name" value="Scaffold"/>
    <property type="match status" value="1"/>
</dbReference>
<organism evidence="10 11">
    <name type="scientific">Notoacmeibacter marinus</name>
    <dbReference type="NCBI Taxonomy" id="1876515"/>
    <lineage>
        <taxon>Bacteria</taxon>
        <taxon>Pseudomonadati</taxon>
        <taxon>Pseudomonadota</taxon>
        <taxon>Alphaproteobacteria</taxon>
        <taxon>Hyphomicrobiales</taxon>
        <taxon>Notoacmeibacteraceae</taxon>
        <taxon>Notoacmeibacter</taxon>
    </lineage>
</organism>
<dbReference type="GO" id="GO:0009252">
    <property type="term" value="P:peptidoglycan biosynthetic process"/>
    <property type="evidence" value="ECO:0007669"/>
    <property type="project" value="UniProtKB-UniPathway"/>
</dbReference>
<dbReference type="GO" id="GO:0016740">
    <property type="term" value="F:transferase activity"/>
    <property type="evidence" value="ECO:0007669"/>
    <property type="project" value="UniProtKB-KW"/>
</dbReference>
<proteinExistence type="inferred from homology"/>
<accession>A0A231UWN7</accession>
<dbReference type="UniPathway" id="UPA00219"/>
<name>A0A231UWN7_9HYPH</name>
<reference evidence="11" key="1">
    <citation type="journal article" date="2017" name="Int. J. Syst. Evol. Microbiol.">
        <title>Notoacmeibacter marinus gen. nov., sp. nov., isolated from the gut of a limpet and proposal of Notoacmeibacteraceae fam. nov. in the order Rhizobiales of the class Alphaproteobacteria.</title>
        <authorList>
            <person name="Huang Z."/>
            <person name="Guo F."/>
            <person name="Lai Q."/>
        </authorList>
    </citation>
    <scope>NUCLEOTIDE SEQUENCE [LARGE SCALE GENOMIC DNA]</scope>
    <source>
        <strain evidence="11">XMTR2A4</strain>
    </source>
</reference>
<keyword evidence="6 7" id="KW-0961">Cell wall biogenesis/degradation</keyword>
<keyword evidence="5 7" id="KW-0573">Peptidoglycan synthesis</keyword>
<evidence type="ECO:0000256" key="7">
    <source>
        <dbReference type="PROSITE-ProRule" id="PRU01373"/>
    </source>
</evidence>
<dbReference type="SUPFAM" id="SSF141523">
    <property type="entry name" value="L,D-transpeptidase catalytic domain-like"/>
    <property type="match status" value="1"/>
</dbReference>
<evidence type="ECO:0000256" key="8">
    <source>
        <dbReference type="SAM" id="MobiDB-lite"/>
    </source>
</evidence>
<evidence type="ECO:0000313" key="10">
    <source>
        <dbReference type="EMBL" id="OXT00292.1"/>
    </source>
</evidence>
<evidence type="ECO:0000256" key="5">
    <source>
        <dbReference type="ARBA" id="ARBA00022984"/>
    </source>
</evidence>
<dbReference type="InterPro" id="IPR045380">
    <property type="entry name" value="LD_TPept_scaffold_dom"/>
</dbReference>
<dbReference type="AlphaFoldDB" id="A0A231UWN7"/>
<keyword evidence="4 7" id="KW-0133">Cell shape</keyword>
<dbReference type="InterPro" id="IPR005490">
    <property type="entry name" value="LD_TPept_cat_dom"/>
</dbReference>
<evidence type="ECO:0000256" key="2">
    <source>
        <dbReference type="ARBA" id="ARBA00005992"/>
    </source>
</evidence>
<dbReference type="GO" id="GO:0008360">
    <property type="term" value="P:regulation of cell shape"/>
    <property type="evidence" value="ECO:0007669"/>
    <property type="project" value="UniProtKB-UniRule"/>
</dbReference>
<keyword evidence="11" id="KW-1185">Reference proteome</keyword>
<dbReference type="CDD" id="cd16913">
    <property type="entry name" value="YkuD_like"/>
    <property type="match status" value="1"/>
</dbReference>
<dbReference type="PANTHER" id="PTHR41533">
    <property type="entry name" value="L,D-TRANSPEPTIDASE HI_1667-RELATED"/>
    <property type="match status" value="1"/>
</dbReference>
<evidence type="ECO:0000259" key="9">
    <source>
        <dbReference type="PROSITE" id="PS52029"/>
    </source>
</evidence>
<dbReference type="InterPro" id="IPR052905">
    <property type="entry name" value="LD-transpeptidase_YkuD-like"/>
</dbReference>
<dbReference type="GO" id="GO:0071555">
    <property type="term" value="P:cell wall organization"/>
    <property type="evidence" value="ECO:0007669"/>
    <property type="project" value="UniProtKB-UniRule"/>
</dbReference>
<evidence type="ECO:0000256" key="1">
    <source>
        <dbReference type="ARBA" id="ARBA00004752"/>
    </source>
</evidence>
<dbReference type="InterPro" id="IPR038063">
    <property type="entry name" value="Transpep_catalytic_dom"/>
</dbReference>
<dbReference type="Pfam" id="PF03734">
    <property type="entry name" value="YkuD"/>
    <property type="match status" value="1"/>
</dbReference>
<dbReference type="PANTHER" id="PTHR41533:SF2">
    <property type="entry name" value="BLR7131 PROTEIN"/>
    <property type="match status" value="1"/>
</dbReference>
<dbReference type="Proteomes" id="UP000215405">
    <property type="component" value="Unassembled WGS sequence"/>
</dbReference>
<keyword evidence="3" id="KW-0808">Transferase</keyword>
<feature type="active site" description="Proton donor/acceptor" evidence="7">
    <location>
        <position position="579"/>
    </location>
</feature>
<dbReference type="EMBL" id="NBYO01000002">
    <property type="protein sequence ID" value="OXT00292.1"/>
    <property type="molecule type" value="Genomic_DNA"/>
</dbReference>
<feature type="region of interest" description="Disordered" evidence="8">
    <location>
        <begin position="222"/>
        <end position="248"/>
    </location>
</feature>
<evidence type="ECO:0000256" key="4">
    <source>
        <dbReference type="ARBA" id="ARBA00022960"/>
    </source>
</evidence>
<evidence type="ECO:0000313" key="11">
    <source>
        <dbReference type="Proteomes" id="UP000215405"/>
    </source>
</evidence>
<dbReference type="PROSITE" id="PS52029">
    <property type="entry name" value="LD_TPASE"/>
    <property type="match status" value="1"/>
</dbReference>
<feature type="domain" description="L,D-TPase catalytic" evidence="9">
    <location>
        <begin position="449"/>
        <end position="621"/>
    </location>
</feature>
<comment type="caution">
    <text evidence="10">The sequence shown here is derived from an EMBL/GenBank/DDBJ whole genome shotgun (WGS) entry which is preliminary data.</text>
</comment>
<gene>
    <name evidence="10" type="ORF">B7H23_09065</name>
</gene>